<dbReference type="Pfam" id="PF22124">
    <property type="entry name" value="Glyco_hydro_95_cat"/>
    <property type="match status" value="1"/>
</dbReference>
<dbReference type="GO" id="GO:0004560">
    <property type="term" value="F:alpha-L-fucosidase activity"/>
    <property type="evidence" value="ECO:0007669"/>
    <property type="project" value="InterPro"/>
</dbReference>
<reference evidence="5 6" key="1">
    <citation type="submission" date="2017-03" db="EMBL/GenBank/DDBJ databases">
        <title>Genomes of endolithic fungi from Antarctica.</title>
        <authorList>
            <person name="Coleine C."/>
            <person name="Masonjones S."/>
            <person name="Stajich J.E."/>
        </authorList>
    </citation>
    <scope>NUCLEOTIDE SEQUENCE [LARGE SCALE GENOMIC DNA]</scope>
    <source>
        <strain evidence="5 6">CCFEE 5311</strain>
    </source>
</reference>
<feature type="chain" id="PRO_5020987556" evidence="1">
    <location>
        <begin position="16"/>
        <end position="750"/>
    </location>
</feature>
<accession>A0A4U0VF25</accession>
<dbReference type="EMBL" id="NAJP01000007">
    <property type="protein sequence ID" value="TKA46735.1"/>
    <property type="molecule type" value="Genomic_DNA"/>
</dbReference>
<protein>
    <submittedName>
        <fullName evidence="5">Uncharacterized protein</fullName>
    </submittedName>
</protein>
<dbReference type="InterPro" id="IPR054363">
    <property type="entry name" value="GH95_cat"/>
</dbReference>
<evidence type="ECO:0000256" key="1">
    <source>
        <dbReference type="SAM" id="SignalP"/>
    </source>
</evidence>
<dbReference type="AlphaFoldDB" id="A0A4U0VF25"/>
<evidence type="ECO:0000313" key="6">
    <source>
        <dbReference type="Proteomes" id="UP000310066"/>
    </source>
</evidence>
<dbReference type="Gene3D" id="2.60.40.1180">
    <property type="entry name" value="Golgi alpha-mannosidase II"/>
    <property type="match status" value="1"/>
</dbReference>
<dbReference type="OrthoDB" id="2848340at2759"/>
<organism evidence="5 6">
    <name type="scientific">Friedmanniomyces endolithicus</name>
    <dbReference type="NCBI Taxonomy" id="329885"/>
    <lineage>
        <taxon>Eukaryota</taxon>
        <taxon>Fungi</taxon>
        <taxon>Dikarya</taxon>
        <taxon>Ascomycota</taxon>
        <taxon>Pezizomycotina</taxon>
        <taxon>Dothideomycetes</taxon>
        <taxon>Dothideomycetidae</taxon>
        <taxon>Mycosphaerellales</taxon>
        <taxon>Teratosphaeriaceae</taxon>
        <taxon>Friedmanniomyces</taxon>
    </lineage>
</organism>
<feature type="domain" description="Alpha fucosidase A-like C-terminal" evidence="3">
    <location>
        <begin position="653"/>
        <end position="747"/>
    </location>
</feature>
<dbReference type="Gene3D" id="2.70.98.50">
    <property type="entry name" value="putative glycoside hydrolase family protein from bacillus halodurans"/>
    <property type="match status" value="1"/>
</dbReference>
<dbReference type="PANTHER" id="PTHR31084:SF0">
    <property type="entry name" value="ALPHA-L-FUCOSIDASE 2"/>
    <property type="match status" value="1"/>
</dbReference>
<feature type="signal peptide" evidence="1">
    <location>
        <begin position="1"/>
        <end position="15"/>
    </location>
</feature>
<dbReference type="InterPro" id="IPR008928">
    <property type="entry name" value="6-hairpin_glycosidase_sf"/>
</dbReference>
<evidence type="ECO:0000313" key="5">
    <source>
        <dbReference type="EMBL" id="TKA46735.1"/>
    </source>
</evidence>
<dbReference type="InterPro" id="IPR016518">
    <property type="entry name" value="Alpha-L-fucosidase"/>
</dbReference>
<gene>
    <name evidence="5" type="ORF">B0A54_03691</name>
</gene>
<dbReference type="InterPro" id="IPR049053">
    <property type="entry name" value="AFCA-like_C"/>
</dbReference>
<evidence type="ECO:0000259" key="2">
    <source>
        <dbReference type="Pfam" id="PF14498"/>
    </source>
</evidence>
<dbReference type="InterPro" id="IPR027414">
    <property type="entry name" value="GH95_N_dom"/>
</dbReference>
<dbReference type="PIRSF" id="PIRSF007663">
    <property type="entry name" value="UCP007663"/>
    <property type="match status" value="1"/>
</dbReference>
<evidence type="ECO:0000259" key="4">
    <source>
        <dbReference type="Pfam" id="PF22124"/>
    </source>
</evidence>
<dbReference type="SUPFAM" id="SSF48208">
    <property type="entry name" value="Six-hairpin glycosidases"/>
    <property type="match status" value="1"/>
</dbReference>
<proteinExistence type="predicted"/>
<sequence>MFALVSAFLLGQVLGQAVTPPNSKASSSRLWSTSSAATWNNSYLIGNGRLGGAVPGNIASELVYINEDSFWSGGFIYRVNQDARSYMPELQQLVRDGRVVEATNLADIAYTGTPLSARHYDTLATWEITMNHSSKATNGSYERYLDIDDATSGVSYDINGTAYFREYIASQPAGVLAVRIASNTTGAVSLQAHIRRAPDGSLNRFEDYSRRVGNDTMVMGGNDASYPGIQFSAGTRVVAKGGSVYAIGDTVVVDHADEAWLYLQSWTTYRKDDPEAAVLSDLAAIERTYPEIRSEHVLDYQSFAHRVDLSFGNSSAEQQKMTTSQRVAAANSTFDPGFTSLFFQFGRYLLIASSRNGTLAANLQGTYMDPFWGSKYTTNINVEMNYWPALVTNLADLQGPLDDLIAATREKGTNVSAAMYGVDNGWVLHHNTDMWGDAAPQDNYVYSTWWASAAPWMVSHQMEKYRFTGDTTYLRSVYPNLKSAAQFFAGFLSDYEGYKVVNPTISPENAYYPPGDNTTAVAITLGATMDTELLWELFNSIKEANELLHLGDDAFVAQLEALEAKLPPYRENYFGGLQEWIQDYQEVRLATAQRADANYGMPAGMMELLLQSHESVSTAGSPSGYYPQPSYGGSSANSTLTAAFTGDVNKAPLIRLLPALPEAFAAAGGGGYVSGLRARGGFEVGVIWDAKGGLVSANITSLIGGTAYVTLGDTPIGQSNGTAVKAAGAGSGVFLKLSTQAGQSYAVTKA</sequence>
<dbReference type="InterPro" id="IPR013780">
    <property type="entry name" value="Glyco_hydro_b"/>
</dbReference>
<dbReference type="Pfam" id="PF14498">
    <property type="entry name" value="Glyco_hyd_65N_2"/>
    <property type="match status" value="1"/>
</dbReference>
<feature type="domain" description="Glycosyl hydrolase family 95 catalytic" evidence="4">
    <location>
        <begin position="289"/>
        <end position="587"/>
    </location>
</feature>
<feature type="domain" description="Glycosyl hydrolase family 95 N-terminal" evidence="2">
    <location>
        <begin position="30"/>
        <end position="271"/>
    </location>
</feature>
<evidence type="ECO:0000259" key="3">
    <source>
        <dbReference type="Pfam" id="PF21307"/>
    </source>
</evidence>
<dbReference type="Proteomes" id="UP000310066">
    <property type="component" value="Unassembled WGS sequence"/>
</dbReference>
<name>A0A4U0VF25_9PEZI</name>
<dbReference type="PANTHER" id="PTHR31084">
    <property type="entry name" value="ALPHA-L-FUCOSIDASE 2"/>
    <property type="match status" value="1"/>
</dbReference>
<dbReference type="GO" id="GO:0005975">
    <property type="term" value="P:carbohydrate metabolic process"/>
    <property type="evidence" value="ECO:0007669"/>
    <property type="project" value="InterPro"/>
</dbReference>
<comment type="caution">
    <text evidence="5">The sequence shown here is derived from an EMBL/GenBank/DDBJ whole genome shotgun (WGS) entry which is preliminary data.</text>
</comment>
<keyword evidence="1" id="KW-0732">Signal</keyword>
<dbReference type="Pfam" id="PF21307">
    <property type="entry name" value="Glyco_hydro_95_C"/>
    <property type="match status" value="1"/>
</dbReference>